<gene>
    <name evidence="2" type="ORF">SAE02_68140</name>
</gene>
<evidence type="ECO:0000313" key="3">
    <source>
        <dbReference type="Proteomes" id="UP000321523"/>
    </source>
</evidence>
<dbReference type="AlphaFoldDB" id="A0A512E1W6"/>
<dbReference type="InterPro" id="IPR023303">
    <property type="entry name" value="NH3_CH4_mOase_suB_C"/>
</dbReference>
<comment type="caution">
    <text evidence="2">The sequence shown here is derived from an EMBL/GenBank/DDBJ whole genome shotgun (WGS) entry which is preliminary data.</text>
</comment>
<keyword evidence="1" id="KW-1133">Transmembrane helix</keyword>
<evidence type="ECO:0000256" key="1">
    <source>
        <dbReference type="SAM" id="Phobius"/>
    </source>
</evidence>
<dbReference type="Gene3D" id="2.60.40.1580">
    <property type="entry name" value="Particulate methane monooxygenase, b subunit. Chain: A, domain 3"/>
    <property type="match status" value="1"/>
</dbReference>
<feature type="transmembrane region" description="Helical" evidence="1">
    <location>
        <begin position="198"/>
        <end position="217"/>
    </location>
</feature>
<reference evidence="2 3" key="1">
    <citation type="submission" date="2019-07" db="EMBL/GenBank/DDBJ databases">
        <title>Whole genome shotgun sequence of Skermanella aerolata NBRC 106429.</title>
        <authorList>
            <person name="Hosoyama A."/>
            <person name="Uohara A."/>
            <person name="Ohji S."/>
            <person name="Ichikawa N."/>
        </authorList>
    </citation>
    <scope>NUCLEOTIDE SEQUENCE [LARGE SCALE GENOMIC DNA]</scope>
    <source>
        <strain evidence="2 3">NBRC 106429</strain>
    </source>
</reference>
<name>A0A512E1W6_9PROT</name>
<dbReference type="NCBIfam" id="TIGR03079">
    <property type="entry name" value="CH4_NH3mon_ox_B"/>
    <property type="match status" value="1"/>
</dbReference>
<keyword evidence="3" id="KW-1185">Reference proteome</keyword>
<dbReference type="EMBL" id="BJYZ01000047">
    <property type="protein sequence ID" value="GEO42666.1"/>
    <property type="molecule type" value="Genomic_DNA"/>
</dbReference>
<protein>
    <recommendedName>
        <fullName evidence="4">Methane monooxygenase/ammonia monooxygenase subunit B</fullName>
    </recommendedName>
</protein>
<dbReference type="InterPro" id="IPR023141">
    <property type="entry name" value="NH3_CH4_mOase_suB_hlx_hairpin"/>
</dbReference>
<feature type="transmembrane region" description="Helical" evidence="1">
    <location>
        <begin position="245"/>
        <end position="264"/>
    </location>
</feature>
<evidence type="ECO:0000313" key="2">
    <source>
        <dbReference type="EMBL" id="GEO42666.1"/>
    </source>
</evidence>
<dbReference type="Gene3D" id="1.10.287.710">
    <property type="entry name" value="Helix hairpin bin"/>
    <property type="match status" value="1"/>
</dbReference>
<dbReference type="Proteomes" id="UP000321523">
    <property type="component" value="Unassembled WGS sequence"/>
</dbReference>
<dbReference type="Gene3D" id="2.60.120.570">
    <property type="entry name" value="Particulate methane monooxygenase, b subunit. Chain: A, domain 1"/>
    <property type="match status" value="1"/>
</dbReference>
<dbReference type="NCBIfam" id="NF041640">
    <property type="entry name" value="AmoB_BACT"/>
    <property type="match status" value="1"/>
</dbReference>
<keyword evidence="1" id="KW-0472">Membrane</keyword>
<evidence type="ECO:0008006" key="4">
    <source>
        <dbReference type="Google" id="ProtNLM"/>
    </source>
</evidence>
<proteinExistence type="predicted"/>
<keyword evidence="1" id="KW-0812">Transmembrane</keyword>
<sequence length="427" mass="46951">MRGWQKFKSIARKIMTRRVFGLAMGAAVGLTANVMTTAPAEAHGEKSQMAFLRMRTVQWYDLKWSKTDVNVNDVVEISGKFNVFSNWPQAVMNPDVSFLNVGEPGPVFVREAAYINGQPVPRSFSLTPGERYDFKILLRARRAGDWHVHTLMNVEGGGPIIGPGEWLKIKGSMADFINPETTLDGRKVDIETMGIGTIYGWHFLWFVAGVAWIGYWFSRGGFVGRYFGVVAGKGDTMISPKDEKIAFASLAATLVVVLVGYSMGESGSPRTLPLQAGLLNIPASDPALYPKDVSIKYERATYKVPGRELDVTLQITNNGTSPLRIGEFATAGVRFLNPDVMKEPVNYPDYLLAPQGLSLSDAQPIQPGTTKTLVIKAQDAAWDVERLSDLYYDTDSSIGGLLFLFDEQGNRHVLEIGGPAVPDFQTT</sequence>
<dbReference type="InterPro" id="IPR023301">
    <property type="entry name" value="NH3_CH4_mOase_suB_N"/>
</dbReference>
<dbReference type="Pfam" id="PF04744">
    <property type="entry name" value="Monooxygenase_B"/>
    <property type="match status" value="1"/>
</dbReference>
<dbReference type="InterPro" id="IPR006833">
    <property type="entry name" value="NH3_CH4_mOase_B"/>
</dbReference>
<organism evidence="2 3">
    <name type="scientific">Skermanella aerolata</name>
    <dbReference type="NCBI Taxonomy" id="393310"/>
    <lineage>
        <taxon>Bacteria</taxon>
        <taxon>Pseudomonadati</taxon>
        <taxon>Pseudomonadota</taxon>
        <taxon>Alphaproteobacteria</taxon>
        <taxon>Rhodospirillales</taxon>
        <taxon>Azospirillaceae</taxon>
        <taxon>Skermanella</taxon>
    </lineage>
</organism>
<accession>A0A512E1W6</accession>